<name>A0A7V1LKW0_CALAY</name>
<dbReference type="Pfam" id="PF03435">
    <property type="entry name" value="Sacchrp_dh_NADP"/>
    <property type="match status" value="1"/>
</dbReference>
<comment type="caution">
    <text evidence="2">The sequence shown here is derived from an EMBL/GenBank/DDBJ whole genome shotgun (WGS) entry which is preliminary data.</text>
</comment>
<dbReference type="Proteomes" id="UP000886005">
    <property type="component" value="Unassembled WGS sequence"/>
</dbReference>
<evidence type="ECO:0000259" key="1">
    <source>
        <dbReference type="Pfam" id="PF03435"/>
    </source>
</evidence>
<sequence>MEITTVDQGDVHFAVGQAARGVQAAKTAADDDNFMHDASAPAWFCFIYPLTYTIKVSRFFQLREAKNMEILILGAGRMSQGLVYDFMKNEAITKIHIADRDPAALQAMQGRFDDPRLTPHHMAADDLKALAPLVKRVRGMVSAVPYDYNVALTELAIENGTHMVDLGGNNSVVQQQL</sequence>
<feature type="non-terminal residue" evidence="2">
    <location>
        <position position="177"/>
    </location>
</feature>
<protein>
    <recommendedName>
        <fullName evidence="1">Saccharopine dehydrogenase NADP binding domain-containing protein</fullName>
    </recommendedName>
</protein>
<dbReference type="InterPro" id="IPR005097">
    <property type="entry name" value="Sacchrp_dh_NADP-bd"/>
</dbReference>
<feature type="domain" description="Saccharopine dehydrogenase NADP binding" evidence="1">
    <location>
        <begin position="70"/>
        <end position="166"/>
    </location>
</feature>
<dbReference type="Gene3D" id="3.40.50.720">
    <property type="entry name" value="NAD(P)-binding Rossmann-like Domain"/>
    <property type="match status" value="1"/>
</dbReference>
<dbReference type="InterPro" id="IPR036291">
    <property type="entry name" value="NAD(P)-bd_dom_sf"/>
</dbReference>
<reference evidence="2" key="1">
    <citation type="journal article" date="2020" name="mSystems">
        <title>Genome- and Community-Level Interaction Insights into Carbon Utilization and Element Cycling Functions of Hydrothermarchaeota in Hydrothermal Sediment.</title>
        <authorList>
            <person name="Zhou Z."/>
            <person name="Liu Y."/>
            <person name="Xu W."/>
            <person name="Pan J."/>
            <person name="Luo Z.H."/>
            <person name="Li M."/>
        </authorList>
    </citation>
    <scope>NUCLEOTIDE SEQUENCE [LARGE SCALE GENOMIC DNA]</scope>
    <source>
        <strain evidence="2">HyVt-456</strain>
    </source>
</reference>
<dbReference type="AlphaFoldDB" id="A0A7V1LKW0"/>
<accession>A0A7V1LKW0</accession>
<evidence type="ECO:0000313" key="2">
    <source>
        <dbReference type="EMBL" id="HED09879.1"/>
    </source>
</evidence>
<gene>
    <name evidence="2" type="ORF">ENJ10_04270</name>
</gene>
<proteinExistence type="predicted"/>
<dbReference type="EMBL" id="DRLD01000116">
    <property type="protein sequence ID" value="HED09879.1"/>
    <property type="molecule type" value="Genomic_DNA"/>
</dbReference>
<organism evidence="2">
    <name type="scientific">Caldithrix abyssi</name>
    <dbReference type="NCBI Taxonomy" id="187145"/>
    <lineage>
        <taxon>Bacteria</taxon>
        <taxon>Pseudomonadati</taxon>
        <taxon>Calditrichota</taxon>
        <taxon>Calditrichia</taxon>
        <taxon>Calditrichales</taxon>
        <taxon>Calditrichaceae</taxon>
        <taxon>Caldithrix</taxon>
    </lineage>
</organism>
<dbReference type="SUPFAM" id="SSF51735">
    <property type="entry name" value="NAD(P)-binding Rossmann-fold domains"/>
    <property type="match status" value="1"/>
</dbReference>